<dbReference type="RefSeq" id="WP_248550575.1">
    <property type="nucleotide sequence ID" value="NZ_JALPRK010000002.1"/>
</dbReference>
<dbReference type="PANTHER" id="PTHR40042">
    <property type="entry name" value="HYPOTHETICAL MEMBRANE SPANNING PROTEIN"/>
    <property type="match status" value="1"/>
</dbReference>
<keyword evidence="1" id="KW-0472">Membrane</keyword>
<evidence type="ECO:0000313" key="2">
    <source>
        <dbReference type="EMBL" id="MCK8486369.1"/>
    </source>
</evidence>
<feature type="transmembrane region" description="Helical" evidence="1">
    <location>
        <begin position="16"/>
        <end position="36"/>
    </location>
</feature>
<keyword evidence="1" id="KW-0812">Transmembrane</keyword>
<dbReference type="AlphaFoldDB" id="A0A9X1XW05"/>
<name>A0A9X1XW05_9BACL</name>
<keyword evidence="1" id="KW-1133">Transmembrane helix</keyword>
<dbReference type="EMBL" id="JALPRK010000002">
    <property type="protein sequence ID" value="MCK8486369.1"/>
    <property type="molecule type" value="Genomic_DNA"/>
</dbReference>
<organism evidence="2 3">
    <name type="scientific">Paenibacillus mellifer</name>
    <dbReference type="NCBI Taxonomy" id="2937794"/>
    <lineage>
        <taxon>Bacteria</taxon>
        <taxon>Bacillati</taxon>
        <taxon>Bacillota</taxon>
        <taxon>Bacilli</taxon>
        <taxon>Bacillales</taxon>
        <taxon>Paenibacillaceae</taxon>
        <taxon>Paenibacillus</taxon>
    </lineage>
</organism>
<evidence type="ECO:0000313" key="3">
    <source>
        <dbReference type="Proteomes" id="UP001139534"/>
    </source>
</evidence>
<dbReference type="InterPro" id="IPR009845">
    <property type="entry name" value="DUF1405"/>
</dbReference>
<comment type="caution">
    <text evidence="2">The sequence shown here is derived from an EMBL/GenBank/DDBJ whole genome shotgun (WGS) entry which is preliminary data.</text>
</comment>
<proteinExistence type="predicted"/>
<feature type="transmembrane region" description="Helical" evidence="1">
    <location>
        <begin position="48"/>
        <end position="74"/>
    </location>
</feature>
<dbReference type="Pfam" id="PF07187">
    <property type="entry name" value="DUF1405"/>
    <property type="match status" value="1"/>
</dbReference>
<reference evidence="2" key="1">
    <citation type="submission" date="2022-04" db="EMBL/GenBank/DDBJ databases">
        <authorList>
            <person name="Seo M.-J."/>
        </authorList>
    </citation>
    <scope>NUCLEOTIDE SEQUENCE</scope>
    <source>
        <strain evidence="2">MBLB2552</strain>
    </source>
</reference>
<keyword evidence="3" id="KW-1185">Reference proteome</keyword>
<dbReference type="PANTHER" id="PTHR40042:SF1">
    <property type="entry name" value="DUF1405 DOMAIN-CONTAINING PROTEIN"/>
    <property type="match status" value="1"/>
</dbReference>
<feature type="transmembrane region" description="Helical" evidence="1">
    <location>
        <begin position="144"/>
        <end position="162"/>
    </location>
</feature>
<protein>
    <submittedName>
        <fullName evidence="2">DUF1405 domain-containing protein</fullName>
    </submittedName>
</protein>
<sequence length="208" mass="23742">MKLSDLWSISFLSSRFILWALFVCNLLGTIYGYIWYDAQLMDTWRSHPHWQIIFVPDSPTASLFFTLSLLFLLFPRKLKKYFRIRTLIEGLAVVTSVKYGVWAVSMIFAGAYQGGELVWQDWMLVASHLAMAVESLLFVRLYKLGSLMLLGAGAWTLLNDTVDYTYEVYPWLPETLWDDVSGVAVFTVVLTFASVAAGWLALKQAKRA</sequence>
<gene>
    <name evidence="2" type="ORF">M0651_04185</name>
</gene>
<accession>A0A9X1XW05</accession>
<feature type="transmembrane region" description="Helical" evidence="1">
    <location>
        <begin position="182"/>
        <end position="202"/>
    </location>
</feature>
<evidence type="ECO:0000256" key="1">
    <source>
        <dbReference type="SAM" id="Phobius"/>
    </source>
</evidence>
<dbReference type="Proteomes" id="UP001139534">
    <property type="component" value="Unassembled WGS sequence"/>
</dbReference>